<dbReference type="Proteomes" id="UP001595839">
    <property type="component" value="Unassembled WGS sequence"/>
</dbReference>
<dbReference type="SUPFAM" id="SSF52047">
    <property type="entry name" value="RNI-like"/>
    <property type="match status" value="1"/>
</dbReference>
<dbReference type="InterPro" id="IPR047722">
    <property type="entry name" value="STM4015-like"/>
</dbReference>
<sequence>MALDHISELHGLPVYEFPRPGADAAPLPAAETVAWKLSRDELVDGEEPFTACWHRFLDTVDPARVRALVLGDGAYGNENSAGPDDPVQLLAEAADRLTGLEALYLADLNFEESELSWIIQDDVSPALAAYPRLLELGVRGSGGGFSGQPGLQFTPLRHEHLRTLRFENGGLPAEVVHGLAASDLPALEHLDLWLGVEWYGRTTTVEHLAPILDGSRLPALRRLGLQNADIQDEVAAAVASAPVVARLTALHLGHGTLSDTGAEALLSGQPLVHLQELDLHHHYLSDAMMERVRQTLEPHGVKVDLSEQESADDPEERYVSADE</sequence>
<accession>A0ABV9AST7</accession>
<organism evidence="2 3">
    <name type="scientific">Streptomyces vulcanius</name>
    <dbReference type="NCBI Taxonomy" id="1441876"/>
    <lineage>
        <taxon>Bacteria</taxon>
        <taxon>Bacillati</taxon>
        <taxon>Actinomycetota</taxon>
        <taxon>Actinomycetes</taxon>
        <taxon>Kitasatosporales</taxon>
        <taxon>Streptomycetaceae</taxon>
        <taxon>Streptomyces</taxon>
    </lineage>
</organism>
<dbReference type="InterPro" id="IPR032675">
    <property type="entry name" value="LRR_dom_sf"/>
</dbReference>
<protein>
    <submittedName>
        <fullName evidence="2">STM4015 family protein</fullName>
    </submittedName>
</protein>
<dbReference type="EMBL" id="JBHSFK010000011">
    <property type="protein sequence ID" value="MFC4501663.1"/>
    <property type="molecule type" value="Genomic_DNA"/>
</dbReference>
<dbReference type="NCBIfam" id="NF038076">
    <property type="entry name" value="fam_STM4015"/>
    <property type="match status" value="1"/>
</dbReference>
<name>A0ABV9AST7_9ACTN</name>
<reference evidence="3" key="1">
    <citation type="journal article" date="2019" name="Int. J. Syst. Evol. Microbiol.">
        <title>The Global Catalogue of Microorganisms (GCM) 10K type strain sequencing project: providing services to taxonomists for standard genome sequencing and annotation.</title>
        <authorList>
            <consortium name="The Broad Institute Genomics Platform"/>
            <consortium name="The Broad Institute Genome Sequencing Center for Infectious Disease"/>
            <person name="Wu L."/>
            <person name="Ma J."/>
        </authorList>
    </citation>
    <scope>NUCLEOTIDE SEQUENCE [LARGE SCALE GENOMIC DNA]</scope>
    <source>
        <strain evidence="3">CGMCC 4.7177</strain>
    </source>
</reference>
<evidence type="ECO:0000313" key="3">
    <source>
        <dbReference type="Proteomes" id="UP001595839"/>
    </source>
</evidence>
<comment type="caution">
    <text evidence="2">The sequence shown here is derived from an EMBL/GenBank/DDBJ whole genome shotgun (WGS) entry which is preliminary data.</text>
</comment>
<evidence type="ECO:0000256" key="1">
    <source>
        <dbReference type="SAM" id="MobiDB-lite"/>
    </source>
</evidence>
<feature type="compositionally biased region" description="Acidic residues" evidence="1">
    <location>
        <begin position="306"/>
        <end position="315"/>
    </location>
</feature>
<keyword evidence="3" id="KW-1185">Reference proteome</keyword>
<feature type="region of interest" description="Disordered" evidence="1">
    <location>
        <begin position="302"/>
        <end position="323"/>
    </location>
</feature>
<dbReference type="RefSeq" id="WP_381163309.1">
    <property type="nucleotide sequence ID" value="NZ_JBHSFK010000011.1"/>
</dbReference>
<proteinExistence type="predicted"/>
<gene>
    <name evidence="2" type="ORF">ACFPIH_19355</name>
</gene>
<dbReference type="Gene3D" id="3.80.10.10">
    <property type="entry name" value="Ribonuclease Inhibitor"/>
    <property type="match status" value="1"/>
</dbReference>
<evidence type="ECO:0000313" key="2">
    <source>
        <dbReference type="EMBL" id="MFC4501663.1"/>
    </source>
</evidence>